<gene>
    <name evidence="1" type="ORF">GO988_22595</name>
</gene>
<name>A0A7K1TL48_9BACT</name>
<dbReference type="Proteomes" id="UP000441336">
    <property type="component" value="Unassembled WGS sequence"/>
</dbReference>
<comment type="caution">
    <text evidence="1">The sequence shown here is derived from an EMBL/GenBank/DDBJ whole genome shotgun (WGS) entry which is preliminary data.</text>
</comment>
<sequence length="177" mass="19742">MADYQDEFRRILDEEVGSYAARALQLLAAAVQAKGLVLTEELLNSLRTEVVGATAQHVAVMGVLFEQYGRIKDMKGINRMKAPPIEEIEAYVKKVGLSHFDYIPGYTDRSKVSPVSSRAINRIAWGIARAKLRDNAQVKPKSWFSKTFYQSINSFIDAVTTRYLVATGTHMAASIKI</sequence>
<accession>A0A7K1TL48</accession>
<organism evidence="1 2">
    <name type="scientific">Hymenobacter ginkgonis</name>
    <dbReference type="NCBI Taxonomy" id="2682976"/>
    <lineage>
        <taxon>Bacteria</taxon>
        <taxon>Pseudomonadati</taxon>
        <taxon>Bacteroidota</taxon>
        <taxon>Cytophagia</taxon>
        <taxon>Cytophagales</taxon>
        <taxon>Hymenobacteraceae</taxon>
        <taxon>Hymenobacter</taxon>
    </lineage>
</organism>
<reference evidence="1 2" key="1">
    <citation type="submission" date="2019-12" db="EMBL/GenBank/DDBJ databases">
        <title>Hymenobacter sp. HMF4947 Genome sequencing and assembly.</title>
        <authorList>
            <person name="Kang H."/>
            <person name="Cha I."/>
            <person name="Kim H."/>
            <person name="Joh K."/>
        </authorList>
    </citation>
    <scope>NUCLEOTIDE SEQUENCE [LARGE SCALE GENOMIC DNA]</scope>
    <source>
        <strain evidence="1 2">HMF4947</strain>
    </source>
</reference>
<keyword evidence="2" id="KW-1185">Reference proteome</keyword>
<dbReference type="EMBL" id="WQKZ01000010">
    <property type="protein sequence ID" value="MVN79130.1"/>
    <property type="molecule type" value="Genomic_DNA"/>
</dbReference>
<dbReference type="AlphaFoldDB" id="A0A7K1TL48"/>
<protein>
    <submittedName>
        <fullName evidence="1">Uncharacterized protein</fullName>
    </submittedName>
</protein>
<proteinExistence type="predicted"/>
<dbReference type="RefSeq" id="WP_157569878.1">
    <property type="nucleotide sequence ID" value="NZ_WQKZ01000010.1"/>
</dbReference>
<evidence type="ECO:0000313" key="1">
    <source>
        <dbReference type="EMBL" id="MVN79130.1"/>
    </source>
</evidence>
<evidence type="ECO:0000313" key="2">
    <source>
        <dbReference type="Proteomes" id="UP000441336"/>
    </source>
</evidence>